<feature type="transmembrane region" description="Helical" evidence="1">
    <location>
        <begin position="84"/>
        <end position="105"/>
    </location>
</feature>
<feature type="transmembrane region" description="Helical" evidence="1">
    <location>
        <begin position="191"/>
        <end position="224"/>
    </location>
</feature>
<comment type="caution">
    <text evidence="2">The sequence shown here is derived from an EMBL/GenBank/DDBJ whole genome shotgun (WGS) entry which is preliminary data.</text>
</comment>
<reference evidence="2 3" key="1">
    <citation type="submission" date="2024-08" db="EMBL/GenBank/DDBJ databases">
        <authorList>
            <person name="Cucini C."/>
            <person name="Frati F."/>
        </authorList>
    </citation>
    <scope>NUCLEOTIDE SEQUENCE [LARGE SCALE GENOMIC DNA]</scope>
</reference>
<feature type="transmembrane region" description="Helical" evidence="1">
    <location>
        <begin position="47"/>
        <end position="64"/>
    </location>
</feature>
<dbReference type="EMBL" id="CAXLJM020000057">
    <property type="protein sequence ID" value="CAL8117958.1"/>
    <property type="molecule type" value="Genomic_DNA"/>
</dbReference>
<dbReference type="Proteomes" id="UP001642540">
    <property type="component" value="Unassembled WGS sequence"/>
</dbReference>
<organism evidence="2 3">
    <name type="scientific">Orchesella dallaii</name>
    <dbReference type="NCBI Taxonomy" id="48710"/>
    <lineage>
        <taxon>Eukaryota</taxon>
        <taxon>Metazoa</taxon>
        <taxon>Ecdysozoa</taxon>
        <taxon>Arthropoda</taxon>
        <taxon>Hexapoda</taxon>
        <taxon>Collembola</taxon>
        <taxon>Entomobryomorpha</taxon>
        <taxon>Entomobryoidea</taxon>
        <taxon>Orchesellidae</taxon>
        <taxon>Orchesellinae</taxon>
        <taxon>Orchesella</taxon>
    </lineage>
</organism>
<name>A0ABP1R973_9HEXA</name>
<evidence type="ECO:0000313" key="2">
    <source>
        <dbReference type="EMBL" id="CAL8117958.1"/>
    </source>
</evidence>
<accession>A0ABP1R973</accession>
<keyword evidence="1" id="KW-0472">Membrane</keyword>
<sequence length="400" mass="46450">MSTITKDLRWLHHYYFRGLNCPKPLYKSWSQFSLTQPEIKSRNIYKYFVYTLSRTIPLINFFYVLKLLVDALSTDKGDVPLFDILGMMLWIGIIFPVTFSDTIMLSTSFPRTFWRTVNACDQIWEKANQNLSSHVLQELKRNHKVQVRHLLLHTFSIDYLSIFNFALSSVGSDQDPTYLYSVIPWKNSDVIRVIYFFAQVSSIFTLGMAWSFILTFPTVIAFNLECSMKMLAKLVETGPHERYSWNDIVQDYKTLHLCTKELNQSRLGRILLAFYALSCLQQTMESYCCFQLIKSGAGWDDYQVLFIDVLITIARVFHGWYGLSRLDSASELVFIGMKAERTRLHLSRQVPPRILKAGDKQLKSLVLSCMTIYPYSCRRDIPLNGISVYLNNIVTAALWP</sequence>
<evidence type="ECO:0008006" key="4">
    <source>
        <dbReference type="Google" id="ProtNLM"/>
    </source>
</evidence>
<gene>
    <name evidence="2" type="ORF">ODALV1_LOCUS17917</name>
</gene>
<evidence type="ECO:0000313" key="3">
    <source>
        <dbReference type="Proteomes" id="UP001642540"/>
    </source>
</evidence>
<feature type="transmembrane region" description="Helical" evidence="1">
    <location>
        <begin position="150"/>
        <end position="171"/>
    </location>
</feature>
<keyword evidence="1" id="KW-1133">Transmembrane helix</keyword>
<keyword evidence="3" id="KW-1185">Reference proteome</keyword>
<proteinExistence type="predicted"/>
<protein>
    <recommendedName>
        <fullName evidence="4">Odorant receptor</fullName>
    </recommendedName>
</protein>
<keyword evidence="1" id="KW-0812">Transmembrane</keyword>
<evidence type="ECO:0000256" key="1">
    <source>
        <dbReference type="SAM" id="Phobius"/>
    </source>
</evidence>